<dbReference type="AlphaFoldDB" id="W0FS94"/>
<reference evidence="1" key="1">
    <citation type="journal article" date="2013" name="PLoS ONE">
        <title>Metagenomic insights into the carbohydrate-active enzymes carried by the microorganisms adhering to solid digesta in the rumen of cows.</title>
        <authorList>
            <person name="Wang L."/>
            <person name="Hatem A."/>
            <person name="Catalyurek U.V."/>
            <person name="Morrison M."/>
            <person name="Yu Z."/>
        </authorList>
    </citation>
    <scope>NUCLEOTIDE SEQUENCE</scope>
</reference>
<evidence type="ECO:0000313" key="1">
    <source>
        <dbReference type="EMBL" id="AHF25925.1"/>
    </source>
</evidence>
<accession>W0FS94</accession>
<proteinExistence type="predicted"/>
<sequence length="130" mass="15603">MEQQGKKEPEKQAFENIGVELRERIVRVANDEPLTVLLKTEKHKGARALARYILAEYRQQFGTELKIRERSLACEIYWHYYCWDKAVNFEQRHGKKKFTSWLIRHIDVSDCGEQKEDNNRFVWDILSIVF</sequence>
<dbReference type="EMBL" id="KC246858">
    <property type="protein sequence ID" value="AHF25925.1"/>
    <property type="molecule type" value="Genomic_DNA"/>
</dbReference>
<name>W0FS94_9BACT</name>
<organism evidence="1">
    <name type="scientific">uncultured bacterium Contigcl_1539</name>
    <dbReference type="NCBI Taxonomy" id="1393650"/>
    <lineage>
        <taxon>Bacteria</taxon>
        <taxon>environmental samples</taxon>
    </lineage>
</organism>
<protein>
    <submittedName>
        <fullName evidence="1">Uncharacterized protein</fullName>
    </submittedName>
</protein>